<organism evidence="3 4">
    <name type="scientific">Sphingobacterium kitahiroshimense</name>
    <dbReference type="NCBI Taxonomy" id="470446"/>
    <lineage>
        <taxon>Bacteria</taxon>
        <taxon>Pseudomonadati</taxon>
        <taxon>Bacteroidota</taxon>
        <taxon>Sphingobacteriia</taxon>
        <taxon>Sphingobacteriales</taxon>
        <taxon>Sphingobacteriaceae</taxon>
        <taxon>Sphingobacterium</taxon>
    </lineage>
</organism>
<dbReference type="PANTHER" id="PTHR30041:SF8">
    <property type="entry name" value="PROTEIN YFFB"/>
    <property type="match status" value="1"/>
</dbReference>
<keyword evidence="4" id="KW-1185">Reference proteome</keyword>
<protein>
    <submittedName>
        <fullName evidence="3">ArsC family reductase</fullName>
    </submittedName>
</protein>
<dbReference type="RefSeq" id="WP_208699063.1">
    <property type="nucleotide sequence ID" value="NZ_JBDJLH010000005.1"/>
</dbReference>
<evidence type="ECO:0000313" key="4">
    <source>
        <dbReference type="Proteomes" id="UP001409291"/>
    </source>
</evidence>
<evidence type="ECO:0000256" key="1">
    <source>
        <dbReference type="ARBA" id="ARBA00007198"/>
    </source>
</evidence>
<accession>A0ABV0BMX2</accession>
<dbReference type="CDD" id="cd03035">
    <property type="entry name" value="ArsC_Yffb"/>
    <property type="match status" value="1"/>
</dbReference>
<dbReference type="InterPro" id="IPR036249">
    <property type="entry name" value="Thioredoxin-like_sf"/>
</dbReference>
<dbReference type="Proteomes" id="UP001409291">
    <property type="component" value="Unassembled WGS sequence"/>
</dbReference>
<sequence length="115" mass="13376">MLHVYGIKNCNTVKKAINWLEEHQLPYTFHDYKKEGISENKLEEWEKEISWEKLLNKKGTTWKKLDAEEQATVTDAHTANQVLIKNTSMIKRPVIEGGKQILLGFDELEYASSLK</sequence>
<comment type="caution">
    <text evidence="3">The sequence shown here is derived from an EMBL/GenBank/DDBJ whole genome shotgun (WGS) entry which is preliminary data.</text>
</comment>
<dbReference type="Pfam" id="PF03960">
    <property type="entry name" value="ArsC"/>
    <property type="match status" value="1"/>
</dbReference>
<dbReference type="Gene3D" id="3.40.30.10">
    <property type="entry name" value="Glutaredoxin"/>
    <property type="match status" value="1"/>
</dbReference>
<dbReference type="InterPro" id="IPR006504">
    <property type="entry name" value="Tscrpt_reg_Spx/MgsR"/>
</dbReference>
<dbReference type="PROSITE" id="PS51353">
    <property type="entry name" value="ARSC"/>
    <property type="match status" value="1"/>
</dbReference>
<dbReference type="InterPro" id="IPR006660">
    <property type="entry name" value="Arsenate_reductase-like"/>
</dbReference>
<name>A0ABV0BMX2_9SPHI</name>
<reference evidence="3 4" key="1">
    <citation type="submission" date="2024-04" db="EMBL/GenBank/DDBJ databases">
        <title>WGS of bacteria from Torrens River.</title>
        <authorList>
            <person name="Wyrsch E.R."/>
            <person name="Drigo B."/>
        </authorList>
    </citation>
    <scope>NUCLEOTIDE SEQUENCE [LARGE SCALE GENOMIC DNA]</scope>
    <source>
        <strain evidence="3 4">TWI391</strain>
    </source>
</reference>
<comment type="similarity">
    <text evidence="1 2">Belongs to the ArsC family.</text>
</comment>
<proteinExistence type="inferred from homology"/>
<dbReference type="SUPFAM" id="SSF52833">
    <property type="entry name" value="Thioredoxin-like"/>
    <property type="match status" value="1"/>
</dbReference>
<dbReference type="NCBIfam" id="NF008107">
    <property type="entry name" value="PRK10853.1"/>
    <property type="match status" value="1"/>
</dbReference>
<evidence type="ECO:0000256" key="2">
    <source>
        <dbReference type="PROSITE-ProRule" id="PRU01282"/>
    </source>
</evidence>
<dbReference type="PANTHER" id="PTHR30041">
    <property type="entry name" value="ARSENATE REDUCTASE"/>
    <property type="match status" value="1"/>
</dbReference>
<evidence type="ECO:0000313" key="3">
    <source>
        <dbReference type="EMBL" id="MEN5376154.1"/>
    </source>
</evidence>
<gene>
    <name evidence="3" type="ORF">ABE541_02670</name>
</gene>
<dbReference type="EMBL" id="JBDJNQ010000001">
    <property type="protein sequence ID" value="MEN5376154.1"/>
    <property type="molecule type" value="Genomic_DNA"/>
</dbReference>
<dbReference type="NCBIfam" id="TIGR01617">
    <property type="entry name" value="arsC_related"/>
    <property type="match status" value="1"/>
</dbReference>